<proteinExistence type="predicted"/>
<dbReference type="AlphaFoldDB" id="E9FZF0"/>
<organism evidence="1 2">
    <name type="scientific">Daphnia pulex</name>
    <name type="common">Water flea</name>
    <dbReference type="NCBI Taxonomy" id="6669"/>
    <lineage>
        <taxon>Eukaryota</taxon>
        <taxon>Metazoa</taxon>
        <taxon>Ecdysozoa</taxon>
        <taxon>Arthropoda</taxon>
        <taxon>Crustacea</taxon>
        <taxon>Branchiopoda</taxon>
        <taxon>Diplostraca</taxon>
        <taxon>Cladocera</taxon>
        <taxon>Anomopoda</taxon>
        <taxon>Daphniidae</taxon>
        <taxon>Daphnia</taxon>
    </lineage>
</organism>
<name>E9FZF0_DAPPU</name>
<dbReference type="HOGENOM" id="CLU_2981182_0_0_1"/>
<gene>
    <name evidence="1" type="ORF">DAPPUDRAFT_235923</name>
</gene>
<sequence length="58" mass="6848">MYNQLLVPEAFYFQKYYRSDDWKSGSGVQNCGFYGNNSLILTTECRQAQDCSWYEQLS</sequence>
<evidence type="ECO:0000313" key="2">
    <source>
        <dbReference type="Proteomes" id="UP000000305"/>
    </source>
</evidence>
<evidence type="ECO:0000313" key="1">
    <source>
        <dbReference type="EMBL" id="EFX87042.1"/>
    </source>
</evidence>
<protein>
    <submittedName>
        <fullName evidence="1">Uncharacterized protein</fullName>
    </submittedName>
</protein>
<accession>E9FZF0</accession>
<dbReference type="InParanoid" id="E9FZF0"/>
<reference evidence="1 2" key="1">
    <citation type="journal article" date="2011" name="Science">
        <title>The ecoresponsive genome of Daphnia pulex.</title>
        <authorList>
            <person name="Colbourne J.K."/>
            <person name="Pfrender M.E."/>
            <person name="Gilbert D."/>
            <person name="Thomas W.K."/>
            <person name="Tucker A."/>
            <person name="Oakley T.H."/>
            <person name="Tokishita S."/>
            <person name="Aerts A."/>
            <person name="Arnold G.J."/>
            <person name="Basu M.K."/>
            <person name="Bauer D.J."/>
            <person name="Caceres C.E."/>
            <person name="Carmel L."/>
            <person name="Casola C."/>
            <person name="Choi J.H."/>
            <person name="Detter J.C."/>
            <person name="Dong Q."/>
            <person name="Dusheyko S."/>
            <person name="Eads B.D."/>
            <person name="Frohlich T."/>
            <person name="Geiler-Samerotte K.A."/>
            <person name="Gerlach D."/>
            <person name="Hatcher P."/>
            <person name="Jogdeo S."/>
            <person name="Krijgsveld J."/>
            <person name="Kriventseva E.V."/>
            <person name="Kultz D."/>
            <person name="Laforsch C."/>
            <person name="Lindquist E."/>
            <person name="Lopez J."/>
            <person name="Manak J.R."/>
            <person name="Muller J."/>
            <person name="Pangilinan J."/>
            <person name="Patwardhan R.P."/>
            <person name="Pitluck S."/>
            <person name="Pritham E.J."/>
            <person name="Rechtsteiner A."/>
            <person name="Rho M."/>
            <person name="Rogozin I.B."/>
            <person name="Sakarya O."/>
            <person name="Salamov A."/>
            <person name="Schaack S."/>
            <person name="Shapiro H."/>
            <person name="Shiga Y."/>
            <person name="Skalitzky C."/>
            <person name="Smith Z."/>
            <person name="Souvorov A."/>
            <person name="Sung W."/>
            <person name="Tang Z."/>
            <person name="Tsuchiya D."/>
            <person name="Tu H."/>
            <person name="Vos H."/>
            <person name="Wang M."/>
            <person name="Wolf Y.I."/>
            <person name="Yamagata H."/>
            <person name="Yamada T."/>
            <person name="Ye Y."/>
            <person name="Shaw J.R."/>
            <person name="Andrews J."/>
            <person name="Crease T.J."/>
            <person name="Tang H."/>
            <person name="Lucas S.M."/>
            <person name="Robertson H.M."/>
            <person name="Bork P."/>
            <person name="Koonin E.V."/>
            <person name="Zdobnov E.M."/>
            <person name="Grigoriev I.V."/>
            <person name="Lynch M."/>
            <person name="Boore J.L."/>
        </authorList>
    </citation>
    <scope>NUCLEOTIDE SEQUENCE [LARGE SCALE GENOMIC DNA]</scope>
</reference>
<keyword evidence="2" id="KW-1185">Reference proteome</keyword>
<dbReference type="EMBL" id="GL732528">
    <property type="protein sequence ID" value="EFX87042.1"/>
    <property type="molecule type" value="Genomic_DNA"/>
</dbReference>
<dbReference type="Proteomes" id="UP000000305">
    <property type="component" value="Unassembled WGS sequence"/>
</dbReference>
<dbReference type="KEGG" id="dpx:DAPPUDRAFT_235923"/>